<reference evidence="2" key="1">
    <citation type="submission" date="2020-04" db="EMBL/GenBank/DDBJ databases">
        <title>Hybrid Assembly of Korean Phytophthora infestans isolates.</title>
        <authorList>
            <person name="Prokchorchik M."/>
            <person name="Lee Y."/>
            <person name="Seo J."/>
            <person name="Cho J.-H."/>
            <person name="Park Y.-E."/>
            <person name="Jang D.-C."/>
            <person name="Im J.-S."/>
            <person name="Choi J.-G."/>
            <person name="Park H.-J."/>
            <person name="Lee G.-B."/>
            <person name="Lee Y.-G."/>
            <person name="Hong S.-Y."/>
            <person name="Cho K."/>
            <person name="Sohn K.H."/>
        </authorList>
    </citation>
    <scope>NUCLEOTIDE SEQUENCE</scope>
    <source>
        <strain evidence="2">KR_1_A1</strain>
    </source>
</reference>
<accession>A0A833SRN9</accession>
<evidence type="ECO:0000313" key="2">
    <source>
        <dbReference type="EMBL" id="KAF4038837.1"/>
    </source>
</evidence>
<evidence type="ECO:0000256" key="1">
    <source>
        <dbReference type="SAM" id="MobiDB-lite"/>
    </source>
</evidence>
<dbReference type="EMBL" id="WSZM01000187">
    <property type="protein sequence ID" value="KAF4038837.1"/>
    <property type="molecule type" value="Genomic_DNA"/>
</dbReference>
<sequence length="811" mass="91655">MTLAAKLQDVEQQLLRATQVVQLHVRLTGTLASNSSTELDEAEEKKLLGLIDSVECAQMGLKNVTTQLLALATCRVSKPPMWKKNEENTETSDNLNETVAKDQSEKRSSLEKYTAAAKNAEKMVIDPEDVETVETWRRIVEMNGLDANREFLELLTDGNVDEKVALAFLKATDFAVSVLTYQTISQKPSWLIQLVEDLTDVENTAKDSKVATVLAPVQKCRDDLVTYCSRDNCDSLETMANYLSQDVVGEAPRTEEEWIRFREIGYKLANWMQILSRAQVKCSKVDALLVSSYFREFEARFPGALPAVLHESWCQITGTVGVKKQDSYEASLGFQRQTRTAVQQSSALVPNETLLVANDEPKPLAKKAQIMKVAIYCTRDADLKEGRDSTISNEMPRCCDKSLLDCFNGTDACLKDIERASWDKSNPDKLQSAVRNLGEKLRSICAFKISRQNTEEPLIWQEESWKKFNDIGLVLSHWLKRVGKSLDGYKRSMTKELIQISSMFPGQVVESLLTFYVSENTRGRLRAASCRIYRMDEGAYTNCGIKRARDDPDIVRYQSKRMGSEEVTVKPGAKERIMAHLRMGKAIAHGLAYSDVFNTKSSKRIQNYLDQTQETNTQVLQLEGQEMGPNTWQTFDKAMTVLADVVWRSPLECTTYPTMKALLSQLSAVLKRIRGMGKPDESLTASYKSLQKYWGVHYVDIFHTIRAFAAETSSMLDSMNSVLFGLRVHRLVLYYRNACDVYFHELNGIISFARKNQVRVELSEIGEVVDSWVHRVLEDRIPLQKLVNAAELITRMIDVLPGCAPASILIF</sequence>
<dbReference type="AlphaFoldDB" id="A0A833SRN9"/>
<evidence type="ECO:0000313" key="3">
    <source>
        <dbReference type="Proteomes" id="UP000602510"/>
    </source>
</evidence>
<dbReference type="Proteomes" id="UP000602510">
    <property type="component" value="Unassembled WGS sequence"/>
</dbReference>
<organism evidence="2 3">
    <name type="scientific">Phytophthora infestans</name>
    <name type="common">Potato late blight agent</name>
    <name type="synonym">Botrytis infestans</name>
    <dbReference type="NCBI Taxonomy" id="4787"/>
    <lineage>
        <taxon>Eukaryota</taxon>
        <taxon>Sar</taxon>
        <taxon>Stramenopiles</taxon>
        <taxon>Oomycota</taxon>
        <taxon>Peronosporomycetes</taxon>
        <taxon>Peronosporales</taxon>
        <taxon>Peronosporaceae</taxon>
        <taxon>Phytophthora</taxon>
    </lineage>
</organism>
<gene>
    <name evidence="2" type="ORF">GN244_ATG09057</name>
</gene>
<feature type="region of interest" description="Disordered" evidence="1">
    <location>
        <begin position="82"/>
        <end position="106"/>
    </location>
</feature>
<keyword evidence="3" id="KW-1185">Reference proteome</keyword>
<protein>
    <submittedName>
        <fullName evidence="2">Uncharacterized protein</fullName>
    </submittedName>
</protein>
<name>A0A833SRN9_PHYIN</name>
<comment type="caution">
    <text evidence="2">The sequence shown here is derived from an EMBL/GenBank/DDBJ whole genome shotgun (WGS) entry which is preliminary data.</text>
</comment>
<proteinExistence type="predicted"/>